<accession>A0A3S5CM99</accession>
<keyword evidence="3" id="KW-1185">Reference proteome</keyword>
<name>A0A3S5CM99_9PLAT</name>
<feature type="region of interest" description="Disordered" evidence="1">
    <location>
        <begin position="57"/>
        <end position="80"/>
    </location>
</feature>
<evidence type="ECO:0000313" key="2">
    <source>
        <dbReference type="EMBL" id="VEL32554.1"/>
    </source>
</evidence>
<evidence type="ECO:0000256" key="1">
    <source>
        <dbReference type="SAM" id="MobiDB-lite"/>
    </source>
</evidence>
<feature type="compositionally biased region" description="Polar residues" evidence="1">
    <location>
        <begin position="60"/>
        <end position="74"/>
    </location>
</feature>
<sequence>MATLTALACNSTVGLEQNGSSSSVPSDRHILDDFWRPGSESESAGCLNRTAADIPEVASSRPNSSPILRPTTPSRRGPLASSGFCSPWQISSPAPVRSCRAPKSPISPMELQAWQHQMNDVEEDRDPNDGDLCRPRVWYASRSYEVNDDVSGRVGGGCGAKKLIARLSASSTAAAVASVAGRQGSGERAIASCYIQRRLFTPNSGSIYSDLELDEEDEETRYRLRARPLSLVGDVDEASGSLCLVQLCNLITATVSLAGDGEDEEDEEKVEQDEGRRQDQSNETKERSGCVCGLTSLPHRDSLASGIVSTSIPTSSCA</sequence>
<feature type="compositionally biased region" description="Acidic residues" evidence="1">
    <location>
        <begin position="260"/>
        <end position="271"/>
    </location>
</feature>
<proteinExistence type="predicted"/>
<feature type="region of interest" description="Disordered" evidence="1">
    <location>
        <begin position="259"/>
        <end position="289"/>
    </location>
</feature>
<dbReference type="EMBL" id="CAAALY010244336">
    <property type="protein sequence ID" value="VEL32554.1"/>
    <property type="molecule type" value="Genomic_DNA"/>
</dbReference>
<gene>
    <name evidence="2" type="ORF">PXEA_LOCUS25994</name>
</gene>
<feature type="compositionally biased region" description="Basic and acidic residues" evidence="1">
    <location>
        <begin position="26"/>
        <end position="35"/>
    </location>
</feature>
<comment type="caution">
    <text evidence="2">The sequence shown here is derived from an EMBL/GenBank/DDBJ whole genome shotgun (WGS) entry which is preliminary data.</text>
</comment>
<organism evidence="2 3">
    <name type="scientific">Protopolystoma xenopodis</name>
    <dbReference type="NCBI Taxonomy" id="117903"/>
    <lineage>
        <taxon>Eukaryota</taxon>
        <taxon>Metazoa</taxon>
        <taxon>Spiralia</taxon>
        <taxon>Lophotrochozoa</taxon>
        <taxon>Platyhelminthes</taxon>
        <taxon>Monogenea</taxon>
        <taxon>Polyopisthocotylea</taxon>
        <taxon>Polystomatidea</taxon>
        <taxon>Polystomatidae</taxon>
        <taxon>Protopolystoma</taxon>
    </lineage>
</organism>
<evidence type="ECO:0000313" key="3">
    <source>
        <dbReference type="Proteomes" id="UP000784294"/>
    </source>
</evidence>
<dbReference type="AlphaFoldDB" id="A0A3S5CM99"/>
<dbReference type="Proteomes" id="UP000784294">
    <property type="component" value="Unassembled WGS sequence"/>
</dbReference>
<reference evidence="2" key="1">
    <citation type="submission" date="2018-11" db="EMBL/GenBank/DDBJ databases">
        <authorList>
            <consortium name="Pathogen Informatics"/>
        </authorList>
    </citation>
    <scope>NUCLEOTIDE SEQUENCE</scope>
</reference>
<feature type="compositionally biased region" description="Polar residues" evidence="1">
    <location>
        <begin position="15"/>
        <end position="25"/>
    </location>
</feature>
<feature type="compositionally biased region" description="Basic and acidic residues" evidence="1">
    <location>
        <begin position="272"/>
        <end position="288"/>
    </location>
</feature>
<feature type="region of interest" description="Disordered" evidence="1">
    <location>
        <begin position="15"/>
        <end position="44"/>
    </location>
</feature>
<protein>
    <submittedName>
        <fullName evidence="2">Uncharacterized protein</fullName>
    </submittedName>
</protein>